<evidence type="ECO:0000256" key="6">
    <source>
        <dbReference type="ARBA" id="ARBA00023235"/>
    </source>
</evidence>
<dbReference type="PANTHER" id="PTHR42742">
    <property type="entry name" value="TRANSCRIPTIONAL REPRESSOR MPRA"/>
    <property type="match status" value="1"/>
</dbReference>
<dbReference type="NCBIfam" id="TIGR00218">
    <property type="entry name" value="manA"/>
    <property type="match status" value="1"/>
</dbReference>
<evidence type="ECO:0000256" key="8">
    <source>
        <dbReference type="PIRSR" id="PIRSR036894-1"/>
    </source>
</evidence>
<comment type="cofactor">
    <cofactor evidence="8">
        <name>Zn(2+)</name>
        <dbReference type="ChEBI" id="CHEBI:29105"/>
    </cofactor>
    <text evidence="8">Binds 1 zinc ion per subunit.</text>
</comment>
<dbReference type="SUPFAM" id="SSF51182">
    <property type="entry name" value="RmlC-like cupins"/>
    <property type="match status" value="1"/>
</dbReference>
<reference evidence="12 13" key="1">
    <citation type="journal article" date="2015" name="Genome Announc.">
        <title>Expanding the biotechnology potential of lactobacilli through comparative genomics of 213 strains and associated genera.</title>
        <authorList>
            <person name="Sun Z."/>
            <person name="Harris H.M."/>
            <person name="McCann A."/>
            <person name="Guo C."/>
            <person name="Argimon S."/>
            <person name="Zhang W."/>
            <person name="Yang X."/>
            <person name="Jeffery I.B."/>
            <person name="Cooney J.C."/>
            <person name="Kagawa T.F."/>
            <person name="Liu W."/>
            <person name="Song Y."/>
            <person name="Salvetti E."/>
            <person name="Wrobel A."/>
            <person name="Rasinkangas P."/>
            <person name="Parkhill J."/>
            <person name="Rea M.C."/>
            <person name="O'Sullivan O."/>
            <person name="Ritari J."/>
            <person name="Douillard F.P."/>
            <person name="Paul Ross R."/>
            <person name="Yang R."/>
            <person name="Briner A.E."/>
            <person name="Felis G.E."/>
            <person name="de Vos W.M."/>
            <person name="Barrangou R."/>
            <person name="Klaenhammer T.R."/>
            <person name="Caufield P.W."/>
            <person name="Cui Y."/>
            <person name="Zhang H."/>
            <person name="O'Toole P.W."/>
        </authorList>
    </citation>
    <scope>NUCLEOTIDE SEQUENCE [LARGE SCALE GENOMIC DNA]</scope>
    <source>
        <strain evidence="12 13">DSM 18527</strain>
    </source>
</reference>
<protein>
    <recommendedName>
        <fullName evidence="3 7">Mannose-6-phosphate isomerase</fullName>
        <ecNumber evidence="3 7">5.3.1.8</ecNumber>
    </recommendedName>
</protein>
<dbReference type="Pfam" id="PF20511">
    <property type="entry name" value="PMI_typeI_cat"/>
    <property type="match status" value="1"/>
</dbReference>
<dbReference type="AlphaFoldDB" id="X0PEE1"/>
<dbReference type="PANTHER" id="PTHR42742:SF3">
    <property type="entry name" value="FRUCTOKINASE"/>
    <property type="match status" value="1"/>
</dbReference>
<dbReference type="GO" id="GO:0008270">
    <property type="term" value="F:zinc ion binding"/>
    <property type="evidence" value="ECO:0007669"/>
    <property type="project" value="UniProtKB-UniRule"/>
</dbReference>
<dbReference type="Pfam" id="PF21621">
    <property type="entry name" value="MPI_cupin_dom"/>
    <property type="match status" value="1"/>
</dbReference>
<evidence type="ECO:0000256" key="2">
    <source>
        <dbReference type="ARBA" id="ARBA00010772"/>
    </source>
</evidence>
<dbReference type="GO" id="GO:0005975">
    <property type="term" value="P:carbohydrate metabolic process"/>
    <property type="evidence" value="ECO:0007669"/>
    <property type="project" value="UniProtKB-UniRule"/>
</dbReference>
<comment type="caution">
    <text evidence="12">The sequence shown here is derived from an EMBL/GenBank/DDBJ whole genome shotgun (WGS) entry which is preliminary data.</text>
</comment>
<evidence type="ECO:0000256" key="1">
    <source>
        <dbReference type="ARBA" id="ARBA00000757"/>
    </source>
</evidence>
<keyword evidence="13" id="KW-1185">Reference proteome</keyword>
<comment type="similarity">
    <text evidence="2 7">Belongs to the mannose-6-phosphate isomerase type 1 family.</text>
</comment>
<feature type="binding site" evidence="8">
    <location>
        <position position="96"/>
    </location>
    <ligand>
        <name>Zn(2+)</name>
        <dbReference type="ChEBI" id="CHEBI:29105"/>
    </ligand>
</feature>
<dbReference type="OrthoDB" id="9808275at2"/>
<sequence>MNEVLLLKPVFHEKIWGGQKLAQFGYKLPATDIGECWAISGHPHGTNTIENGDYAGQTLAQLWQDHRELFDNMPGDRFPLLTKILDAEASLSVQVHPGDAYAKEHAHDLGKTECWYIIDADPGAYLIYGHHAKTKAEFEDLVHAGQWDKLLRKQPVKTGDFVYVPSGTVHALNKGIMALETQQSSDTTYRLYDYDRIDKTTGEKRELHLKDAFNVTQIPFEPVAANTTSKTVGASTLTTLVSAPVSKYFNVYRWVIKDEVAFKKAFPCTLISVLHGQGKLQVGSTTYELKRGDHLLLTAKASAWTLSGDMDIIASVPGKQAQ</sequence>
<evidence type="ECO:0000256" key="7">
    <source>
        <dbReference type="PIRNR" id="PIRNR036894"/>
    </source>
</evidence>
<feature type="binding site" evidence="8">
    <location>
        <position position="113"/>
    </location>
    <ligand>
        <name>Zn(2+)</name>
        <dbReference type="ChEBI" id="CHEBI:29105"/>
    </ligand>
</feature>
<dbReference type="InterPro" id="IPR051804">
    <property type="entry name" value="Carb_Metab_Reg_Kinase/Isom"/>
</dbReference>
<organism evidence="12 13">
    <name type="scientific">Agrilactobacillus composti DSM 18527 = JCM 14202</name>
    <dbReference type="NCBI Taxonomy" id="1423734"/>
    <lineage>
        <taxon>Bacteria</taxon>
        <taxon>Bacillati</taxon>
        <taxon>Bacillota</taxon>
        <taxon>Bacilli</taxon>
        <taxon>Lactobacillales</taxon>
        <taxon>Lactobacillaceae</taxon>
        <taxon>Agrilactobacillus</taxon>
    </lineage>
</organism>
<comment type="catalytic activity">
    <reaction evidence="1 7">
        <text>D-mannose 6-phosphate = D-fructose 6-phosphate</text>
        <dbReference type="Rhea" id="RHEA:12356"/>
        <dbReference type="ChEBI" id="CHEBI:58735"/>
        <dbReference type="ChEBI" id="CHEBI:61527"/>
        <dbReference type="EC" id="5.3.1.8"/>
    </reaction>
</comment>
<dbReference type="Proteomes" id="UP000051236">
    <property type="component" value="Unassembled WGS sequence"/>
</dbReference>
<dbReference type="PATRIC" id="fig|1423734.3.peg.1372"/>
<feature type="active site" evidence="9">
    <location>
        <position position="190"/>
    </location>
</feature>
<evidence type="ECO:0000256" key="4">
    <source>
        <dbReference type="ARBA" id="ARBA00022723"/>
    </source>
</evidence>
<evidence type="ECO:0000256" key="5">
    <source>
        <dbReference type="ARBA" id="ARBA00022833"/>
    </source>
</evidence>
<dbReference type="CDD" id="cd07010">
    <property type="entry name" value="cupin_PMI_type_I_N_bac"/>
    <property type="match status" value="1"/>
</dbReference>
<dbReference type="GO" id="GO:0004476">
    <property type="term" value="F:mannose-6-phosphate isomerase activity"/>
    <property type="evidence" value="ECO:0007669"/>
    <property type="project" value="UniProtKB-UniRule"/>
</dbReference>
<dbReference type="PIRSF" id="PIRSF036894">
    <property type="entry name" value="PMI_Firm_short"/>
    <property type="match status" value="1"/>
</dbReference>
<accession>X0PEE1</accession>
<keyword evidence="4 7" id="KW-0479">Metal-binding</keyword>
<proteinExistence type="inferred from homology"/>
<evidence type="ECO:0000313" key="12">
    <source>
        <dbReference type="EMBL" id="KRM30799.1"/>
    </source>
</evidence>
<dbReference type="EMBL" id="AZGA01000087">
    <property type="protein sequence ID" value="KRM30799.1"/>
    <property type="molecule type" value="Genomic_DNA"/>
</dbReference>
<dbReference type="InterPro" id="IPR001250">
    <property type="entry name" value="Man6P_Isoase-1"/>
</dbReference>
<dbReference type="InterPro" id="IPR046457">
    <property type="entry name" value="PMI_typeI_cat"/>
</dbReference>
<name>X0PEE1_9LACO</name>
<dbReference type="EC" id="5.3.1.8" evidence="3 7"/>
<dbReference type="Gene3D" id="2.60.120.10">
    <property type="entry name" value="Jelly Rolls"/>
    <property type="match status" value="2"/>
</dbReference>
<feature type="domain" description="Phosphomannose isomerase type I catalytic" evidence="10">
    <location>
        <begin position="6"/>
        <end position="104"/>
    </location>
</feature>
<dbReference type="InterPro" id="IPR014628">
    <property type="entry name" value="Man6P_isomerase_Firm_short"/>
</dbReference>
<dbReference type="STRING" id="1423734.FC83_GL001357"/>
<dbReference type="RefSeq" id="WP_035452535.1">
    <property type="nucleotide sequence ID" value="NZ_AZGA01000087.1"/>
</dbReference>
<keyword evidence="6 7" id="KW-0413">Isomerase</keyword>
<evidence type="ECO:0000256" key="3">
    <source>
        <dbReference type="ARBA" id="ARBA00011956"/>
    </source>
</evidence>
<evidence type="ECO:0000259" key="10">
    <source>
        <dbReference type="Pfam" id="PF20511"/>
    </source>
</evidence>
<feature type="domain" description="Mannose-6-phosphate isomerase cupin" evidence="11">
    <location>
        <begin position="244"/>
        <end position="316"/>
    </location>
</feature>
<evidence type="ECO:0000256" key="9">
    <source>
        <dbReference type="PIRSR" id="PIRSR036894-2"/>
    </source>
</evidence>
<dbReference type="InterPro" id="IPR049071">
    <property type="entry name" value="MPI_cupin_dom"/>
</dbReference>
<dbReference type="eggNOG" id="COG1482">
    <property type="taxonomic scope" value="Bacteria"/>
</dbReference>
<dbReference type="InterPro" id="IPR011051">
    <property type="entry name" value="RmlC_Cupin_sf"/>
</dbReference>
<evidence type="ECO:0000259" key="11">
    <source>
        <dbReference type="Pfam" id="PF21621"/>
    </source>
</evidence>
<feature type="binding site" evidence="8">
    <location>
        <position position="170"/>
    </location>
    <ligand>
        <name>Zn(2+)</name>
        <dbReference type="ChEBI" id="CHEBI:29105"/>
    </ligand>
</feature>
<evidence type="ECO:0000313" key="13">
    <source>
        <dbReference type="Proteomes" id="UP000051236"/>
    </source>
</evidence>
<dbReference type="InterPro" id="IPR014710">
    <property type="entry name" value="RmlC-like_jellyroll"/>
</dbReference>
<keyword evidence="5 7" id="KW-0862">Zinc</keyword>
<gene>
    <name evidence="12" type="ORF">FC83_GL001357</name>
</gene>